<evidence type="ECO:0000256" key="9">
    <source>
        <dbReference type="RuleBase" id="RU363032"/>
    </source>
</evidence>
<dbReference type="PANTHER" id="PTHR30183:SF3">
    <property type="entry name" value="MOLYBDENUM TRANSPORT SYSTEM PERMEASE PROTEIN MODB"/>
    <property type="match status" value="1"/>
</dbReference>
<feature type="transmembrane region" description="Helical" evidence="9">
    <location>
        <begin position="99"/>
        <end position="121"/>
    </location>
</feature>
<dbReference type="PROSITE" id="PS50928">
    <property type="entry name" value="ABC_TM1"/>
    <property type="match status" value="1"/>
</dbReference>
<dbReference type="NCBIfam" id="TIGR01581">
    <property type="entry name" value="Mo_ABC_porter"/>
    <property type="match status" value="1"/>
</dbReference>
<dbReference type="InterPro" id="IPR035906">
    <property type="entry name" value="MetI-like_sf"/>
</dbReference>
<evidence type="ECO:0000256" key="5">
    <source>
        <dbReference type="ARBA" id="ARBA00022505"/>
    </source>
</evidence>
<evidence type="ECO:0000256" key="8">
    <source>
        <dbReference type="ARBA" id="ARBA00023136"/>
    </source>
</evidence>
<keyword evidence="3 9" id="KW-0813">Transport</keyword>
<feature type="domain" description="ABC transmembrane type-1" evidence="10">
    <location>
        <begin position="61"/>
        <end position="260"/>
    </location>
</feature>
<feature type="transmembrane region" description="Helical" evidence="9">
    <location>
        <begin position="18"/>
        <end position="41"/>
    </location>
</feature>
<protein>
    <submittedName>
        <fullName evidence="11">ABC transporter permease</fullName>
    </submittedName>
</protein>
<evidence type="ECO:0000256" key="3">
    <source>
        <dbReference type="ARBA" id="ARBA00022448"/>
    </source>
</evidence>
<feature type="transmembrane region" description="Helical" evidence="9">
    <location>
        <begin position="61"/>
        <end position="87"/>
    </location>
</feature>
<dbReference type="SUPFAM" id="SSF161098">
    <property type="entry name" value="MetI-like"/>
    <property type="match status" value="1"/>
</dbReference>
<dbReference type="InterPro" id="IPR006469">
    <property type="entry name" value="NifC_ABC_porter"/>
</dbReference>
<dbReference type="Pfam" id="PF00528">
    <property type="entry name" value="BPD_transp_1"/>
    <property type="match status" value="1"/>
</dbReference>
<feature type="transmembrane region" description="Helical" evidence="9">
    <location>
        <begin position="141"/>
        <end position="164"/>
    </location>
</feature>
<dbReference type="PANTHER" id="PTHR30183">
    <property type="entry name" value="MOLYBDENUM TRANSPORT SYSTEM PERMEASE PROTEIN MODB"/>
    <property type="match status" value="1"/>
</dbReference>
<evidence type="ECO:0000256" key="1">
    <source>
        <dbReference type="ARBA" id="ARBA00004651"/>
    </source>
</evidence>
<dbReference type="InterPro" id="IPR000515">
    <property type="entry name" value="MetI-like"/>
</dbReference>
<keyword evidence="4" id="KW-1003">Cell membrane</keyword>
<evidence type="ECO:0000313" key="12">
    <source>
        <dbReference type="Proteomes" id="UP001321047"/>
    </source>
</evidence>
<proteinExistence type="inferred from homology"/>
<dbReference type="EMBL" id="JAOPJZ010000023">
    <property type="protein sequence ID" value="MCU4753816.1"/>
    <property type="molecule type" value="Genomic_DNA"/>
</dbReference>
<dbReference type="GO" id="GO:0005886">
    <property type="term" value="C:plasma membrane"/>
    <property type="evidence" value="ECO:0007669"/>
    <property type="project" value="UniProtKB-SubCell"/>
</dbReference>
<dbReference type="GO" id="GO:0022857">
    <property type="term" value="F:transmembrane transporter activity"/>
    <property type="evidence" value="ECO:0007669"/>
    <property type="project" value="InterPro"/>
</dbReference>
<accession>A0AAP2ZAZ8</accession>
<dbReference type="CDD" id="cd06261">
    <property type="entry name" value="TM_PBP2"/>
    <property type="match status" value="1"/>
</dbReference>
<keyword evidence="6 9" id="KW-0812">Transmembrane</keyword>
<evidence type="ECO:0000256" key="7">
    <source>
        <dbReference type="ARBA" id="ARBA00022989"/>
    </source>
</evidence>
<dbReference type="Proteomes" id="UP001321047">
    <property type="component" value="Unassembled WGS sequence"/>
</dbReference>
<name>A0AAP2ZAZ8_9EURY</name>
<gene>
    <name evidence="11" type="ORF">OB919_17820</name>
</gene>
<feature type="transmembrane region" description="Helical" evidence="9">
    <location>
        <begin position="185"/>
        <end position="210"/>
    </location>
</feature>
<evidence type="ECO:0000256" key="4">
    <source>
        <dbReference type="ARBA" id="ARBA00022475"/>
    </source>
</evidence>
<dbReference type="RefSeq" id="WP_342810123.1">
    <property type="nucleotide sequence ID" value="NZ_JAOPJZ010000023.1"/>
</dbReference>
<organism evidence="11 12">
    <name type="scientific">Natronosalvus hydrolyticus</name>
    <dbReference type="NCBI Taxonomy" id="2979988"/>
    <lineage>
        <taxon>Archaea</taxon>
        <taxon>Methanobacteriati</taxon>
        <taxon>Methanobacteriota</taxon>
        <taxon>Stenosarchaea group</taxon>
        <taxon>Halobacteria</taxon>
        <taxon>Halobacteriales</taxon>
        <taxon>Natrialbaceae</taxon>
        <taxon>Natronosalvus</taxon>
    </lineage>
</organism>
<evidence type="ECO:0000256" key="6">
    <source>
        <dbReference type="ARBA" id="ARBA00022692"/>
    </source>
</evidence>
<reference evidence="11 12" key="1">
    <citation type="submission" date="2022-09" db="EMBL/GenBank/DDBJ databases">
        <title>Enrichment on poylsaccharides allowed isolation of novel metabolic and taxonomic groups of Haloarchaea.</title>
        <authorList>
            <person name="Sorokin D.Y."/>
            <person name="Elcheninov A.G."/>
            <person name="Khizhniak T.V."/>
            <person name="Kolganova T.V."/>
            <person name="Kublanov I.V."/>
        </authorList>
    </citation>
    <scope>NUCLEOTIDE SEQUENCE [LARGE SCALE GENOMIC DNA]</scope>
    <source>
        <strain evidence="11 12">AArc-curdl1</strain>
    </source>
</reference>
<keyword evidence="7 9" id="KW-1133">Transmembrane helix</keyword>
<comment type="similarity">
    <text evidence="2 9">Belongs to the binding-protein-dependent transport system permease family.</text>
</comment>
<keyword evidence="12" id="KW-1185">Reference proteome</keyword>
<dbReference type="AlphaFoldDB" id="A0AAP2ZAZ8"/>
<sequence length="272" mass="28461">MNLVNPSQNQRSKRLPELLVPALLGALILVYFAIPFAAFLARTGTTNVIAGLSTPESQIAIRNSLLTAPVSTAIATVFGVPLAYVLARRSFVGKRFVEALVILPLIVPPVVGGAMLLTAVGRFTPIGAAAAAVGISLTDSLIGVILAQTFVAAPFVIITARAGFGAVEERLEQASRSLGYGPLSTFWNVSLPLARGSIVAGIILTFARAIGEFGATMMVAYNPRTMPTRIWVDFIAGGIDSIAPLALALLGITLAVLAIVQRFGRVPTVIDQ</sequence>
<evidence type="ECO:0000259" key="10">
    <source>
        <dbReference type="PROSITE" id="PS50928"/>
    </source>
</evidence>
<evidence type="ECO:0000256" key="2">
    <source>
        <dbReference type="ARBA" id="ARBA00009306"/>
    </source>
</evidence>
<keyword evidence="8 9" id="KW-0472">Membrane</keyword>
<comment type="subcellular location">
    <subcellularLocation>
        <location evidence="1 9">Cell membrane</location>
        <topology evidence="1 9">Multi-pass membrane protein</topology>
    </subcellularLocation>
</comment>
<evidence type="ECO:0000313" key="11">
    <source>
        <dbReference type="EMBL" id="MCU4753816.1"/>
    </source>
</evidence>
<keyword evidence="5" id="KW-0500">Molybdenum</keyword>
<dbReference type="Gene3D" id="1.10.3720.10">
    <property type="entry name" value="MetI-like"/>
    <property type="match status" value="1"/>
</dbReference>
<comment type="caution">
    <text evidence="11">The sequence shown here is derived from an EMBL/GenBank/DDBJ whole genome shotgun (WGS) entry which is preliminary data.</text>
</comment>
<feature type="transmembrane region" description="Helical" evidence="9">
    <location>
        <begin position="230"/>
        <end position="260"/>
    </location>
</feature>